<keyword evidence="2" id="KW-0238">DNA-binding</keyword>
<dbReference type="CDD" id="cd00093">
    <property type="entry name" value="HTH_XRE"/>
    <property type="match status" value="1"/>
</dbReference>
<dbReference type="InterPro" id="IPR010982">
    <property type="entry name" value="Lambda_DNA-bd_dom_sf"/>
</dbReference>
<gene>
    <name evidence="2" type="ORF">ERS852582_00830</name>
</gene>
<dbReference type="InterPro" id="IPR001387">
    <property type="entry name" value="Cro/C1-type_HTH"/>
</dbReference>
<dbReference type="EMBL" id="CYXN01000004">
    <property type="protein sequence ID" value="CUM85305.1"/>
    <property type="molecule type" value="Genomic_DNA"/>
</dbReference>
<dbReference type="RefSeq" id="WP_055185455.1">
    <property type="nucleotide sequence ID" value="NZ_CYXN01000004.1"/>
</dbReference>
<dbReference type="SMART" id="SM00530">
    <property type="entry name" value="HTH_XRE"/>
    <property type="match status" value="1"/>
</dbReference>
<dbReference type="PROSITE" id="PS50943">
    <property type="entry name" value="HTH_CROC1"/>
    <property type="match status" value="1"/>
</dbReference>
<sequence>MEREKPNFDILGRIDRERLARGWSEYTLAENSGLTQSTLSTWRRRNLQPNVASIEKICHGLGITLSQFFEEDAAVHHLTDEQKSLLTIWDRLSPSQRIAILDLIQAFLPE</sequence>
<feature type="domain" description="HTH cro/C1-type" evidence="1">
    <location>
        <begin position="14"/>
        <end position="68"/>
    </location>
</feature>
<dbReference type="Pfam" id="PF01381">
    <property type="entry name" value="HTH_3"/>
    <property type="match status" value="1"/>
</dbReference>
<reference evidence="2 3" key="1">
    <citation type="submission" date="2015-09" db="EMBL/GenBank/DDBJ databases">
        <authorList>
            <consortium name="Pathogen Informatics"/>
        </authorList>
    </citation>
    <scope>NUCLEOTIDE SEQUENCE [LARGE SCALE GENOMIC DNA]</scope>
    <source>
        <strain evidence="2 3">2789STDY5834970</strain>
    </source>
</reference>
<evidence type="ECO:0000313" key="2">
    <source>
        <dbReference type="EMBL" id="CUM85305.1"/>
    </source>
</evidence>
<dbReference type="Proteomes" id="UP000095649">
    <property type="component" value="Unassembled WGS sequence"/>
</dbReference>
<accession>A0A173S601</accession>
<organism evidence="2 3">
    <name type="scientific">Faecalibacterium prausnitzii</name>
    <dbReference type="NCBI Taxonomy" id="853"/>
    <lineage>
        <taxon>Bacteria</taxon>
        <taxon>Bacillati</taxon>
        <taxon>Bacillota</taxon>
        <taxon>Clostridia</taxon>
        <taxon>Eubacteriales</taxon>
        <taxon>Oscillospiraceae</taxon>
        <taxon>Faecalibacterium</taxon>
    </lineage>
</organism>
<dbReference type="Gene3D" id="1.10.260.40">
    <property type="entry name" value="lambda repressor-like DNA-binding domains"/>
    <property type="match status" value="1"/>
</dbReference>
<protein>
    <submittedName>
        <fullName evidence="2">DNA-binding transcriptional repressor PuuR</fullName>
    </submittedName>
</protein>
<dbReference type="SUPFAM" id="SSF47413">
    <property type="entry name" value="lambda repressor-like DNA-binding domains"/>
    <property type="match status" value="1"/>
</dbReference>
<evidence type="ECO:0000313" key="3">
    <source>
        <dbReference type="Proteomes" id="UP000095649"/>
    </source>
</evidence>
<dbReference type="GO" id="GO:0003677">
    <property type="term" value="F:DNA binding"/>
    <property type="evidence" value="ECO:0007669"/>
    <property type="project" value="UniProtKB-KW"/>
</dbReference>
<proteinExistence type="predicted"/>
<dbReference type="OrthoDB" id="1726456at2"/>
<name>A0A173S601_9FIRM</name>
<dbReference type="AlphaFoldDB" id="A0A173S601"/>
<evidence type="ECO:0000259" key="1">
    <source>
        <dbReference type="PROSITE" id="PS50943"/>
    </source>
</evidence>